<dbReference type="PANTHER" id="PTHR24171:SF9">
    <property type="entry name" value="ANKYRIN REPEAT DOMAIN-CONTAINING PROTEIN 39"/>
    <property type="match status" value="1"/>
</dbReference>
<evidence type="ECO:0000256" key="4">
    <source>
        <dbReference type="ARBA" id="ARBA00022989"/>
    </source>
</evidence>
<dbReference type="STRING" id="204669.Acid345_2101"/>
<dbReference type="HOGENOM" id="CLU_559946_0_0_0"/>
<comment type="subcellular location">
    <subcellularLocation>
        <location evidence="1">Membrane</location>
        <topology evidence="1">Single-pass membrane protein</topology>
    </subcellularLocation>
</comment>
<dbReference type="KEGG" id="aba:Acid345_2101"/>
<dbReference type="EMBL" id="CP000360">
    <property type="protein sequence ID" value="ABF41102.1"/>
    <property type="molecule type" value="Genomic_DNA"/>
</dbReference>
<proteinExistence type="predicted"/>
<dbReference type="EnsemblBacteria" id="ABF41102">
    <property type="protein sequence ID" value="ABF41102"/>
    <property type="gene ID" value="Acid345_2101"/>
</dbReference>
<name>Q1IPU8_KORVE</name>
<sequence length="487" mass="53456">MIEIIVVLAWASVGFGQIAHQRVLLSAEDVHYPALARQARIQGDVEIAFHIGDDGVPIGTEPISGHPMLTQAALDNVATWRFKPVSAHDAHTYKTTFRFELDALNGPYDYGPKTIRHGLALVEVQVVSTWIGGGPPRALNCPKEKVRAPASTTADFLELDESDYQIRLGADGSVIWSNTDGEHAFTVDSRRARKLVASFNTEQIWNLCGLYEGFGKTVRLTLHTGVATKKVEDAGYISPHPLPELEDEVNLLARTHEWRHGDPSAEPIWNIRDERVKPDLPPLAAAARDCNSDRVKQLIAAGENLSAADASGWTPLMYATQCGNDTEKRLLKAGADPNQSSYRGDTALMVRALQGYLDEDLLRAGANINLQDNDGRTILMFLASQGSGEIEYAIEAGANSTMKDTRGLTAFDYLKIANCRANPMVQGLEAIPAPAPPTQEVDEKDSSEETSCNPFPDEWMTKALQQLSAPYDPLRRPHIPKILRMSE</sequence>
<evidence type="ECO:0000256" key="3">
    <source>
        <dbReference type="ARBA" id="ARBA00022737"/>
    </source>
</evidence>
<dbReference type="Pfam" id="PF12796">
    <property type="entry name" value="Ank_2"/>
    <property type="match status" value="1"/>
</dbReference>
<dbReference type="AlphaFoldDB" id="Q1IPU8"/>
<evidence type="ECO:0000256" key="2">
    <source>
        <dbReference type="ARBA" id="ARBA00022692"/>
    </source>
</evidence>
<dbReference type="RefSeq" id="WP_011522903.1">
    <property type="nucleotide sequence ID" value="NC_008009.1"/>
</dbReference>
<keyword evidence="5" id="KW-0040">ANK repeat</keyword>
<evidence type="ECO:0000256" key="7">
    <source>
        <dbReference type="SAM" id="MobiDB-lite"/>
    </source>
</evidence>
<dbReference type="SUPFAM" id="SSF48403">
    <property type="entry name" value="Ankyrin repeat"/>
    <property type="match status" value="1"/>
</dbReference>
<keyword evidence="3" id="KW-0677">Repeat</keyword>
<evidence type="ECO:0000259" key="8">
    <source>
        <dbReference type="PROSITE" id="PS52015"/>
    </source>
</evidence>
<evidence type="ECO:0000256" key="5">
    <source>
        <dbReference type="ARBA" id="ARBA00023043"/>
    </source>
</evidence>
<dbReference type="eggNOG" id="COG0666">
    <property type="taxonomic scope" value="Bacteria"/>
</dbReference>
<dbReference type="InterPro" id="IPR037682">
    <property type="entry name" value="TonB_C"/>
</dbReference>
<dbReference type="Pfam" id="PF03544">
    <property type="entry name" value="TonB_C"/>
    <property type="match status" value="1"/>
</dbReference>
<dbReference type="PANTHER" id="PTHR24171">
    <property type="entry name" value="ANKYRIN REPEAT DOMAIN-CONTAINING PROTEIN 39-RELATED"/>
    <property type="match status" value="1"/>
</dbReference>
<protein>
    <submittedName>
        <fullName evidence="9">Outer membrane transport energization protein TonB</fullName>
    </submittedName>
</protein>
<dbReference type="Gene3D" id="3.30.2420.10">
    <property type="entry name" value="TonB"/>
    <property type="match status" value="1"/>
</dbReference>
<feature type="domain" description="TonB C-terminal" evidence="8">
    <location>
        <begin position="17"/>
        <end position="108"/>
    </location>
</feature>
<gene>
    <name evidence="9" type="ordered locus">Acid345_2101</name>
</gene>
<keyword evidence="2" id="KW-0812">Transmembrane</keyword>
<reference evidence="9 10" key="1">
    <citation type="journal article" date="2009" name="Appl. Environ. Microbiol.">
        <title>Three genomes from the phylum Acidobacteria provide insight into the lifestyles of these microorganisms in soils.</title>
        <authorList>
            <person name="Ward N.L."/>
            <person name="Challacombe J.F."/>
            <person name="Janssen P.H."/>
            <person name="Henrissat B."/>
            <person name="Coutinho P.M."/>
            <person name="Wu M."/>
            <person name="Xie G."/>
            <person name="Haft D.H."/>
            <person name="Sait M."/>
            <person name="Badger J."/>
            <person name="Barabote R.D."/>
            <person name="Bradley B."/>
            <person name="Brettin T.S."/>
            <person name="Brinkac L.M."/>
            <person name="Bruce D."/>
            <person name="Creasy T."/>
            <person name="Daugherty S.C."/>
            <person name="Davidsen T.M."/>
            <person name="DeBoy R.T."/>
            <person name="Detter J.C."/>
            <person name="Dodson R.J."/>
            <person name="Durkin A.S."/>
            <person name="Ganapathy A."/>
            <person name="Gwinn-Giglio M."/>
            <person name="Han C.S."/>
            <person name="Khouri H."/>
            <person name="Kiss H."/>
            <person name="Kothari S.P."/>
            <person name="Madupu R."/>
            <person name="Nelson K.E."/>
            <person name="Nelson W.C."/>
            <person name="Paulsen I."/>
            <person name="Penn K."/>
            <person name="Ren Q."/>
            <person name="Rosovitz M.J."/>
            <person name="Selengut J.D."/>
            <person name="Shrivastava S."/>
            <person name="Sullivan S.A."/>
            <person name="Tapia R."/>
            <person name="Thompson L.S."/>
            <person name="Watkins K.L."/>
            <person name="Yang Q."/>
            <person name="Yu C."/>
            <person name="Zafar N."/>
            <person name="Zhou L."/>
            <person name="Kuske C.R."/>
        </authorList>
    </citation>
    <scope>NUCLEOTIDE SEQUENCE [LARGE SCALE GENOMIC DNA]</scope>
    <source>
        <strain evidence="9 10">Ellin345</strain>
    </source>
</reference>
<dbReference type="PROSITE" id="PS52015">
    <property type="entry name" value="TONB_CTD"/>
    <property type="match status" value="1"/>
</dbReference>
<dbReference type="InterPro" id="IPR006260">
    <property type="entry name" value="TonB/TolA_C"/>
</dbReference>
<keyword evidence="10" id="KW-1185">Reference proteome</keyword>
<organism evidence="9 10">
    <name type="scientific">Koribacter versatilis (strain Ellin345)</name>
    <dbReference type="NCBI Taxonomy" id="204669"/>
    <lineage>
        <taxon>Bacteria</taxon>
        <taxon>Pseudomonadati</taxon>
        <taxon>Acidobacteriota</taxon>
        <taxon>Terriglobia</taxon>
        <taxon>Terriglobales</taxon>
        <taxon>Candidatus Korobacteraceae</taxon>
        <taxon>Candidatus Korobacter</taxon>
    </lineage>
</organism>
<dbReference type="eggNOG" id="COG0810">
    <property type="taxonomic scope" value="Bacteria"/>
</dbReference>
<evidence type="ECO:0000313" key="10">
    <source>
        <dbReference type="Proteomes" id="UP000002432"/>
    </source>
</evidence>
<evidence type="ECO:0000256" key="6">
    <source>
        <dbReference type="ARBA" id="ARBA00023136"/>
    </source>
</evidence>
<dbReference type="InterPro" id="IPR002110">
    <property type="entry name" value="Ankyrin_rpt"/>
</dbReference>
<feature type="region of interest" description="Disordered" evidence="7">
    <location>
        <begin position="431"/>
        <end position="456"/>
    </location>
</feature>
<dbReference type="GO" id="GO:0016020">
    <property type="term" value="C:membrane"/>
    <property type="evidence" value="ECO:0007669"/>
    <property type="project" value="UniProtKB-SubCell"/>
</dbReference>
<keyword evidence="4" id="KW-1133">Transmembrane helix</keyword>
<keyword evidence="6" id="KW-0472">Membrane</keyword>
<accession>Q1IPU8</accession>
<dbReference type="Gene3D" id="1.25.40.20">
    <property type="entry name" value="Ankyrin repeat-containing domain"/>
    <property type="match status" value="1"/>
</dbReference>
<dbReference type="GO" id="GO:0055085">
    <property type="term" value="P:transmembrane transport"/>
    <property type="evidence" value="ECO:0007669"/>
    <property type="project" value="InterPro"/>
</dbReference>
<dbReference type="SUPFAM" id="SSF74653">
    <property type="entry name" value="TolA/TonB C-terminal domain"/>
    <property type="match status" value="1"/>
</dbReference>
<dbReference type="InterPro" id="IPR036770">
    <property type="entry name" value="Ankyrin_rpt-contain_sf"/>
</dbReference>
<evidence type="ECO:0000313" key="9">
    <source>
        <dbReference type="EMBL" id="ABF41102.1"/>
    </source>
</evidence>
<evidence type="ECO:0000256" key="1">
    <source>
        <dbReference type="ARBA" id="ARBA00004167"/>
    </source>
</evidence>
<dbReference type="Proteomes" id="UP000002432">
    <property type="component" value="Chromosome"/>
</dbReference>
<dbReference type="NCBIfam" id="TIGR01352">
    <property type="entry name" value="tonB_Cterm"/>
    <property type="match status" value="1"/>
</dbReference>